<dbReference type="PANTHER" id="PTHR30040">
    <property type="entry name" value="THIAMINE BIOSYNTHESIS LIPOPROTEIN APBE"/>
    <property type="match status" value="1"/>
</dbReference>
<evidence type="ECO:0000313" key="12">
    <source>
        <dbReference type="Proteomes" id="UP000226079"/>
    </source>
</evidence>
<evidence type="ECO:0000256" key="7">
    <source>
        <dbReference type="ARBA" id="ARBA00022827"/>
    </source>
</evidence>
<dbReference type="GO" id="GO:0046872">
    <property type="term" value="F:metal ion binding"/>
    <property type="evidence" value="ECO:0007669"/>
    <property type="project" value="UniProtKB-KW"/>
</dbReference>
<dbReference type="GO" id="GO:0016740">
    <property type="term" value="F:transferase activity"/>
    <property type="evidence" value="ECO:0007669"/>
    <property type="project" value="UniProtKB-KW"/>
</dbReference>
<keyword evidence="4" id="KW-0285">Flavoprotein</keyword>
<evidence type="ECO:0000256" key="9">
    <source>
        <dbReference type="ARBA" id="ARBA00031306"/>
    </source>
</evidence>
<gene>
    <name evidence="11" type="ORF">ATK74_2594</name>
</gene>
<evidence type="ECO:0000256" key="5">
    <source>
        <dbReference type="ARBA" id="ARBA00022679"/>
    </source>
</evidence>
<dbReference type="OrthoDB" id="9778595at2"/>
<evidence type="ECO:0000256" key="3">
    <source>
        <dbReference type="ARBA" id="ARBA00016337"/>
    </source>
</evidence>
<protein>
    <recommendedName>
        <fullName evidence="3">FAD:protein FMN transferase</fullName>
        <ecNumber evidence="2">2.7.1.180</ecNumber>
    </recommendedName>
    <alternativeName>
        <fullName evidence="9">Flavin transferase</fullName>
    </alternativeName>
</protein>
<keyword evidence="5" id="KW-0808">Transferase</keyword>
<dbReference type="InterPro" id="IPR003374">
    <property type="entry name" value="ApbE-like_sf"/>
</dbReference>
<dbReference type="Pfam" id="PF02424">
    <property type="entry name" value="ApbE"/>
    <property type="match status" value="1"/>
</dbReference>
<evidence type="ECO:0000256" key="6">
    <source>
        <dbReference type="ARBA" id="ARBA00022723"/>
    </source>
</evidence>
<evidence type="ECO:0000256" key="10">
    <source>
        <dbReference type="ARBA" id="ARBA00048540"/>
    </source>
</evidence>
<keyword evidence="12" id="KW-1185">Reference proteome</keyword>
<evidence type="ECO:0000256" key="8">
    <source>
        <dbReference type="ARBA" id="ARBA00022842"/>
    </source>
</evidence>
<comment type="caution">
    <text evidence="11">The sequence shown here is derived from an EMBL/GenBank/DDBJ whole genome shotgun (WGS) entry which is preliminary data.</text>
</comment>
<dbReference type="Gene3D" id="3.10.520.10">
    <property type="entry name" value="ApbE-like domains"/>
    <property type="match status" value="2"/>
</dbReference>
<dbReference type="RefSeq" id="WP_098461400.1">
    <property type="nucleotide sequence ID" value="NZ_PDJC01000001.1"/>
</dbReference>
<comment type="cofactor">
    <cofactor evidence="1">
        <name>Mg(2+)</name>
        <dbReference type="ChEBI" id="CHEBI:18420"/>
    </cofactor>
</comment>
<name>A0A2A9CUB6_9ACTN</name>
<keyword evidence="7" id="KW-0274">FAD</keyword>
<dbReference type="InterPro" id="IPR024932">
    <property type="entry name" value="ApbE"/>
</dbReference>
<evidence type="ECO:0000256" key="2">
    <source>
        <dbReference type="ARBA" id="ARBA00011955"/>
    </source>
</evidence>
<proteinExistence type="predicted"/>
<dbReference type="EC" id="2.7.1.180" evidence="2"/>
<keyword evidence="6" id="KW-0479">Metal-binding</keyword>
<dbReference type="EMBL" id="PDJC01000001">
    <property type="protein sequence ID" value="PFG18014.1"/>
    <property type="molecule type" value="Genomic_DNA"/>
</dbReference>
<dbReference type="AlphaFoldDB" id="A0A2A9CUB6"/>
<comment type="catalytic activity">
    <reaction evidence="10">
        <text>L-threonyl-[protein] + FAD = FMN-L-threonyl-[protein] + AMP + H(+)</text>
        <dbReference type="Rhea" id="RHEA:36847"/>
        <dbReference type="Rhea" id="RHEA-COMP:11060"/>
        <dbReference type="Rhea" id="RHEA-COMP:11061"/>
        <dbReference type="ChEBI" id="CHEBI:15378"/>
        <dbReference type="ChEBI" id="CHEBI:30013"/>
        <dbReference type="ChEBI" id="CHEBI:57692"/>
        <dbReference type="ChEBI" id="CHEBI:74257"/>
        <dbReference type="ChEBI" id="CHEBI:456215"/>
        <dbReference type="EC" id="2.7.1.180"/>
    </reaction>
</comment>
<evidence type="ECO:0000256" key="1">
    <source>
        <dbReference type="ARBA" id="ARBA00001946"/>
    </source>
</evidence>
<accession>A0A2A9CUB6</accession>
<dbReference type="Proteomes" id="UP000226079">
    <property type="component" value="Unassembled WGS sequence"/>
</dbReference>
<dbReference type="PANTHER" id="PTHR30040:SF2">
    <property type="entry name" value="FAD:PROTEIN FMN TRANSFERASE"/>
    <property type="match status" value="1"/>
</dbReference>
<keyword evidence="8" id="KW-0460">Magnesium</keyword>
<reference evidence="11 12" key="1">
    <citation type="submission" date="2017-10" db="EMBL/GenBank/DDBJ databases">
        <title>Sequencing the genomes of 1000 actinobacteria strains.</title>
        <authorList>
            <person name="Klenk H.-P."/>
        </authorList>
    </citation>
    <scope>NUCLEOTIDE SEQUENCE [LARGE SCALE GENOMIC DNA]</scope>
    <source>
        <strain evidence="11 12">DSM 15597</strain>
    </source>
</reference>
<dbReference type="SUPFAM" id="SSF143631">
    <property type="entry name" value="ApbE-like"/>
    <property type="match status" value="1"/>
</dbReference>
<evidence type="ECO:0000313" key="11">
    <source>
        <dbReference type="EMBL" id="PFG18014.1"/>
    </source>
</evidence>
<evidence type="ECO:0000256" key="4">
    <source>
        <dbReference type="ARBA" id="ARBA00022630"/>
    </source>
</evidence>
<sequence length="271" mass="28570">MSTLTLSPAVATDLPRRAWVAQIMSLPISIHLRGPAAESPAIAALVAEAFGELRADEELFSIWRPDSPASRIRDGRDQIADAPPRLRHVAALCELAEYRTGGAFSAWLPDASGVLRFNPTGLVKGWAVQQASALLGERLRRFGAHDLMINAGGDIAVACTRTDTPDWVVAIEDPRDRSRLLRALHLRTGAVATSGTAARGAHIVDPATGMAADGLLSATVIGPELTWADVYATAAFVKGPTAVGWLATLDRHAGLLVEPNGRVTAIGAPEA</sequence>
<keyword evidence="11" id="KW-0449">Lipoprotein</keyword>
<organism evidence="11 12">
    <name type="scientific">Propionicimonas paludicola</name>
    <dbReference type="NCBI Taxonomy" id="185243"/>
    <lineage>
        <taxon>Bacteria</taxon>
        <taxon>Bacillati</taxon>
        <taxon>Actinomycetota</taxon>
        <taxon>Actinomycetes</taxon>
        <taxon>Propionibacteriales</taxon>
        <taxon>Nocardioidaceae</taxon>
        <taxon>Propionicimonas</taxon>
    </lineage>
</organism>